<keyword evidence="2" id="KW-1185">Reference proteome</keyword>
<dbReference type="OrthoDB" id="693205at2759"/>
<evidence type="ECO:0000313" key="1">
    <source>
        <dbReference type="EMBL" id="OEL20367.1"/>
    </source>
</evidence>
<dbReference type="EMBL" id="LWDX02050879">
    <property type="protein sequence ID" value="OEL20367.1"/>
    <property type="molecule type" value="Genomic_DNA"/>
</dbReference>
<gene>
    <name evidence="1" type="ORF">BAE44_0018614</name>
</gene>
<organism evidence="1 2">
    <name type="scientific">Dichanthelium oligosanthes</name>
    <dbReference type="NCBI Taxonomy" id="888268"/>
    <lineage>
        <taxon>Eukaryota</taxon>
        <taxon>Viridiplantae</taxon>
        <taxon>Streptophyta</taxon>
        <taxon>Embryophyta</taxon>
        <taxon>Tracheophyta</taxon>
        <taxon>Spermatophyta</taxon>
        <taxon>Magnoliopsida</taxon>
        <taxon>Liliopsida</taxon>
        <taxon>Poales</taxon>
        <taxon>Poaceae</taxon>
        <taxon>PACMAD clade</taxon>
        <taxon>Panicoideae</taxon>
        <taxon>Panicodae</taxon>
        <taxon>Paniceae</taxon>
        <taxon>Dichantheliinae</taxon>
        <taxon>Dichanthelium</taxon>
    </lineage>
</organism>
<protein>
    <submittedName>
        <fullName evidence="1">Uncharacterized protein</fullName>
    </submittedName>
</protein>
<dbReference type="InterPro" id="IPR032675">
    <property type="entry name" value="LRR_dom_sf"/>
</dbReference>
<reference evidence="1 2" key="1">
    <citation type="submission" date="2016-09" db="EMBL/GenBank/DDBJ databases">
        <title>The draft genome of Dichanthelium oligosanthes: A C3 panicoid grass species.</title>
        <authorList>
            <person name="Studer A.J."/>
            <person name="Schnable J.C."/>
            <person name="Brutnell T.P."/>
        </authorList>
    </citation>
    <scope>NUCLEOTIDE SEQUENCE [LARGE SCALE GENOMIC DNA]</scope>
    <source>
        <strain evidence="2">cv. Kellogg 1175</strain>
        <tissue evidence="1">Leaf</tissue>
    </source>
</reference>
<comment type="caution">
    <text evidence="1">The sequence shown here is derived from an EMBL/GenBank/DDBJ whole genome shotgun (WGS) entry which is preliminary data.</text>
</comment>
<dbReference type="Gene3D" id="3.80.10.10">
    <property type="entry name" value="Ribonuclease Inhibitor"/>
    <property type="match status" value="1"/>
</dbReference>
<name>A0A1E5V5M2_9POAL</name>
<proteinExistence type="predicted"/>
<accession>A0A1E5V5M2</accession>
<evidence type="ECO:0000313" key="2">
    <source>
        <dbReference type="Proteomes" id="UP000095767"/>
    </source>
</evidence>
<dbReference type="SUPFAM" id="SSF52058">
    <property type="entry name" value="L domain-like"/>
    <property type="match status" value="1"/>
</dbReference>
<dbReference type="AlphaFoldDB" id="A0A1E5V5M2"/>
<dbReference type="Proteomes" id="UP000095767">
    <property type="component" value="Unassembled WGS sequence"/>
</dbReference>
<sequence>MSLCKQLTSLQYLEFRGEGISSMVKLTDEQERALQLLNSLQLLRFSDFPNLLSVPANLRSLVSLKAVDIFSCPSISGLPEMATTCRLYVSDCSEELSSRYEEWQQPREMMEDETLNVN</sequence>